<reference evidence="3" key="1">
    <citation type="submission" date="2023-06" db="EMBL/GenBank/DDBJ databases">
        <authorList>
            <person name="Delattre M."/>
        </authorList>
    </citation>
    <scope>NUCLEOTIDE SEQUENCE</scope>
    <source>
        <strain evidence="3">AF72</strain>
    </source>
</reference>
<dbReference type="PROSITE" id="PS00028">
    <property type="entry name" value="ZINC_FINGER_C2H2_1"/>
    <property type="match status" value="1"/>
</dbReference>
<feature type="domain" description="C2H2-type" evidence="2">
    <location>
        <begin position="739"/>
        <end position="760"/>
    </location>
</feature>
<gene>
    <name evidence="3" type="ORF">MSPICULIGERA_LOCUS17477</name>
</gene>
<name>A0AA36D235_9BILA</name>
<feature type="region of interest" description="Disordered" evidence="1">
    <location>
        <begin position="549"/>
        <end position="603"/>
    </location>
</feature>
<feature type="compositionally biased region" description="Low complexity" evidence="1">
    <location>
        <begin position="566"/>
        <end position="579"/>
    </location>
</feature>
<feature type="compositionally biased region" description="Polar residues" evidence="1">
    <location>
        <begin position="637"/>
        <end position="665"/>
    </location>
</feature>
<organism evidence="3 4">
    <name type="scientific">Mesorhabditis spiculigera</name>
    <dbReference type="NCBI Taxonomy" id="96644"/>
    <lineage>
        <taxon>Eukaryota</taxon>
        <taxon>Metazoa</taxon>
        <taxon>Ecdysozoa</taxon>
        <taxon>Nematoda</taxon>
        <taxon>Chromadorea</taxon>
        <taxon>Rhabditida</taxon>
        <taxon>Rhabditina</taxon>
        <taxon>Rhabditomorpha</taxon>
        <taxon>Rhabditoidea</taxon>
        <taxon>Rhabditidae</taxon>
        <taxon>Mesorhabditinae</taxon>
        <taxon>Mesorhabditis</taxon>
    </lineage>
</organism>
<dbReference type="AlphaFoldDB" id="A0AA36D235"/>
<feature type="region of interest" description="Disordered" evidence="1">
    <location>
        <begin position="187"/>
        <end position="252"/>
    </location>
</feature>
<evidence type="ECO:0000313" key="3">
    <source>
        <dbReference type="EMBL" id="CAJ0579251.1"/>
    </source>
</evidence>
<feature type="compositionally biased region" description="Low complexity" evidence="1">
    <location>
        <begin position="624"/>
        <end position="634"/>
    </location>
</feature>
<evidence type="ECO:0000313" key="4">
    <source>
        <dbReference type="Proteomes" id="UP001177023"/>
    </source>
</evidence>
<accession>A0AA36D235</accession>
<proteinExistence type="predicted"/>
<dbReference type="EMBL" id="CATQJA010002656">
    <property type="protein sequence ID" value="CAJ0579251.1"/>
    <property type="molecule type" value="Genomic_DNA"/>
</dbReference>
<dbReference type="Proteomes" id="UP001177023">
    <property type="component" value="Unassembled WGS sequence"/>
</dbReference>
<dbReference type="PANTHER" id="PTHR21541:SF3">
    <property type="entry name" value="STRUCTURE-SPECIFIC ENDONUCLEASE SUBUNIT SLX4"/>
    <property type="match status" value="1"/>
</dbReference>
<protein>
    <recommendedName>
        <fullName evidence="2">C2H2-type domain-containing protein</fullName>
    </recommendedName>
</protein>
<dbReference type="PANTHER" id="PTHR21541">
    <property type="entry name" value="BTB POZ DOMAIN CONTAINING 12"/>
    <property type="match status" value="1"/>
</dbReference>
<keyword evidence="4" id="KW-1185">Reference proteome</keyword>
<feature type="region of interest" description="Disordered" evidence="1">
    <location>
        <begin position="32"/>
        <end position="97"/>
    </location>
</feature>
<comment type="caution">
    <text evidence="3">The sequence shown here is derived from an EMBL/GenBank/DDBJ whole genome shotgun (WGS) entry which is preliminary data.</text>
</comment>
<dbReference type="SMART" id="SM00355">
    <property type="entry name" value="ZnF_C2H2"/>
    <property type="match status" value="4"/>
</dbReference>
<dbReference type="InterPro" id="IPR013087">
    <property type="entry name" value="Znf_C2H2_type"/>
</dbReference>
<feature type="region of interest" description="Disordered" evidence="1">
    <location>
        <begin position="706"/>
        <end position="731"/>
    </location>
</feature>
<feature type="region of interest" description="Disordered" evidence="1">
    <location>
        <begin position="844"/>
        <end position="863"/>
    </location>
</feature>
<feature type="region of interest" description="Disordered" evidence="1">
    <location>
        <begin position="615"/>
        <end position="671"/>
    </location>
</feature>
<sequence>MSKKTPTKTKKAPLSTALKFDPIIEDDDDDNVFLEFGMTPPSKEKPVGSRLRPPPMKKPSMFEEGDPIPSKVRKRASDDEDFIISSKPKPPPSAQGCPICRKDLKHLNDLRRVHHINKCLDDEEAKANFTKAKEKHASTFDCPLCRKPLQEGPFRITHLKQCAKEHSIPASTAVKLVDAQKKVADVRKENNLTHTRAKAPVKKEVKSKPLTGAPRSLDDEQLQLAKALSASTSRSDEKENNEEAEFAPVPSTSNAPQFTIVSEISRRCRKRRSYDVIAFTPESCACKQTFEVCARFVELFKVRTVKQRTISEPFHSLEQQEVTRKHGEHIDKLYRKAERLQQLSADFGGLADATDPLAVMPVKLVSKGGGFLFVIREILKRRTTILSGKPPDCQEIDVDLPLEILREWVRYIYSAKVEWNPAQNEQIEKIAQLYGPNELRAICRDLTRWKRVEVCPRPAEEAVADKADADSGTRRASHVSCFFCELTTMSSDWKKIRQCDPSEVRHFLCYFCGVMHYSLDDYQKHLLDHQWASLAIQLYEAEVEKEKNIQAEKRRASKPATPVPPANTKAAPRAAATATGSRRPSGAGALKRKAPPLSTPTTEKCMKFSADQISELFGPPLSPDSPSSAADTPPQNVPKSPSRTELPSQPSQNIKEITTPGTSQVPPLPGVELPLMKSEAASSGTEASAGTLPSIAVKDEVKSASAISSASTNPKISTDSASKIRGGSGEPAPSQTLECSLCKAHFSDDVKLLLHRVNVHRADIERVGLYMYGGVKLIHGRDLSMPEAAKCKKCKIEFNDLTGYFTHELSNHSDGFFVDVRVNRVVVAYRYLVRTDTLEDSYEISAPRRQHSPNTDGKAVATE</sequence>
<feature type="compositionally biased region" description="Polar residues" evidence="1">
    <location>
        <begin position="706"/>
        <end position="721"/>
    </location>
</feature>
<feature type="non-terminal residue" evidence="3">
    <location>
        <position position="1"/>
    </location>
</feature>
<dbReference type="GO" id="GO:0000712">
    <property type="term" value="P:resolution of meiotic recombination intermediates"/>
    <property type="evidence" value="ECO:0007669"/>
    <property type="project" value="TreeGrafter"/>
</dbReference>
<dbReference type="GO" id="GO:0033557">
    <property type="term" value="C:Slx1-Slx4 complex"/>
    <property type="evidence" value="ECO:0007669"/>
    <property type="project" value="TreeGrafter"/>
</dbReference>
<evidence type="ECO:0000256" key="1">
    <source>
        <dbReference type="SAM" id="MobiDB-lite"/>
    </source>
</evidence>
<evidence type="ECO:0000259" key="2">
    <source>
        <dbReference type="PROSITE" id="PS00028"/>
    </source>
</evidence>